<feature type="domain" description="FBD" evidence="1">
    <location>
        <begin position="365"/>
        <end position="409"/>
    </location>
</feature>
<dbReference type="InterPro" id="IPR055302">
    <property type="entry name" value="F-box_dom-containing"/>
</dbReference>
<accession>A0A2K2DD69</accession>
<proteinExistence type="predicted"/>
<reference evidence="3 4" key="1">
    <citation type="journal article" date="2010" name="Nature">
        <title>Genome sequencing and analysis of the model grass Brachypodium distachyon.</title>
        <authorList>
            <consortium name="International Brachypodium Initiative"/>
        </authorList>
    </citation>
    <scope>NUCLEOTIDE SEQUENCE [LARGE SCALE GENOMIC DNA]</scope>
    <source>
        <strain evidence="3 4">Bd21</strain>
    </source>
</reference>
<dbReference type="InterPro" id="IPR006566">
    <property type="entry name" value="FBD"/>
</dbReference>
<dbReference type="PANTHER" id="PTHR32141:SF59">
    <property type="entry name" value="F-BOX DOMAIN-CONTAINING PROTEIN"/>
    <property type="match status" value="1"/>
</dbReference>
<name>A0A2K2DD69_BRADI</name>
<dbReference type="PANTHER" id="PTHR32141">
    <property type="match status" value="1"/>
</dbReference>
<dbReference type="SUPFAM" id="SSF81383">
    <property type="entry name" value="F-box domain"/>
    <property type="match status" value="1"/>
</dbReference>
<organism evidence="3">
    <name type="scientific">Brachypodium distachyon</name>
    <name type="common">Purple false brome</name>
    <name type="synonym">Trachynia distachya</name>
    <dbReference type="NCBI Taxonomy" id="15368"/>
    <lineage>
        <taxon>Eukaryota</taxon>
        <taxon>Viridiplantae</taxon>
        <taxon>Streptophyta</taxon>
        <taxon>Embryophyta</taxon>
        <taxon>Tracheophyta</taxon>
        <taxon>Spermatophyta</taxon>
        <taxon>Magnoliopsida</taxon>
        <taxon>Liliopsida</taxon>
        <taxon>Poales</taxon>
        <taxon>Poaceae</taxon>
        <taxon>BOP clade</taxon>
        <taxon>Pooideae</taxon>
        <taxon>Stipodae</taxon>
        <taxon>Brachypodieae</taxon>
        <taxon>Brachypodium</taxon>
    </lineage>
</organism>
<reference evidence="4" key="3">
    <citation type="submission" date="2018-08" db="UniProtKB">
        <authorList>
            <consortium name="EnsemblPlants"/>
        </authorList>
    </citation>
    <scope>IDENTIFICATION</scope>
    <source>
        <strain evidence="4">cv. Bd21</strain>
    </source>
</reference>
<dbReference type="InterPro" id="IPR055411">
    <property type="entry name" value="LRR_FXL15/At3g58940/PEG3-like"/>
</dbReference>
<dbReference type="InParanoid" id="A0A2K2DD69"/>
<dbReference type="OrthoDB" id="712270at2759"/>
<protein>
    <submittedName>
        <fullName evidence="3 4">Uncharacterized protein</fullName>
    </submittedName>
</protein>
<dbReference type="AlphaFoldDB" id="A0A2K2DD69"/>
<gene>
    <name evidence="3" type="ORF">BRADI_2g41476v3</name>
</gene>
<feature type="domain" description="F-box/LRR-repeat protein 15/At3g58940/PEG3-like LRR" evidence="2">
    <location>
        <begin position="138"/>
        <end position="344"/>
    </location>
</feature>
<dbReference type="InterPro" id="IPR036047">
    <property type="entry name" value="F-box-like_dom_sf"/>
</dbReference>
<evidence type="ECO:0000313" key="3">
    <source>
        <dbReference type="EMBL" id="PNT72217.1"/>
    </source>
</evidence>
<dbReference type="Gramene" id="PNT72217">
    <property type="protein sequence ID" value="PNT72217"/>
    <property type="gene ID" value="BRADI_2g41476v3"/>
</dbReference>
<dbReference type="EnsemblPlants" id="PNT72217">
    <property type="protein sequence ID" value="PNT72217"/>
    <property type="gene ID" value="BRADI_2g41476v3"/>
</dbReference>
<dbReference type="Pfam" id="PF08387">
    <property type="entry name" value="FBD"/>
    <property type="match status" value="1"/>
</dbReference>
<dbReference type="SUPFAM" id="SSF52047">
    <property type="entry name" value="RNI-like"/>
    <property type="match status" value="1"/>
</dbReference>
<evidence type="ECO:0000259" key="1">
    <source>
        <dbReference type="Pfam" id="PF08387"/>
    </source>
</evidence>
<dbReference type="Pfam" id="PF24758">
    <property type="entry name" value="LRR_At5g56370"/>
    <property type="match status" value="1"/>
</dbReference>
<sequence>MDAETEAYYQDHGVDPWILELNLITALTCLNYILPNPTSFVSSNGVSALHNLPLPQVDRISRLPDMLLIRIVSSLPVKEGACTALLSRCWRGVWRAAPLVLADAVASAISGILAGHQGPIRCARLISCYMKEIPGLLLFLFNRPWPLNMQLPVGFFGIATLTRLYLGVFTFPDTAALLPAIQFPHLCELGLFCMTMENRDMDFVLARTPVLKTLCIQMNILLTCLRIISRSLRCVHIIGGTDLDVVMEDAPQLERLIMWSSCVRNGLPRKVKIGFAPALTVLGYLEPALHTLEIGNTVIKDGTRASWSTMVPSVKILALRVRFHNNAKMMSSFLRCFPNVKRLHLEPDHETVEQTSKLHVKFWQEGGAIECVQSHMEVMIFCGFRGAPNEISFLQYILESARMLTKLVIVFSKGSFTSKTKGNKKLKPLFTGKWANKDCSLMPVESAVKDDRFLLNIESAFDFSIKDPFTEFGYLA</sequence>
<evidence type="ECO:0000259" key="2">
    <source>
        <dbReference type="Pfam" id="PF24758"/>
    </source>
</evidence>
<keyword evidence="5" id="KW-1185">Reference proteome</keyword>
<dbReference type="Proteomes" id="UP000008810">
    <property type="component" value="Chromosome 2"/>
</dbReference>
<evidence type="ECO:0000313" key="4">
    <source>
        <dbReference type="EnsemblPlants" id="PNT72217"/>
    </source>
</evidence>
<reference evidence="3" key="2">
    <citation type="submission" date="2017-06" db="EMBL/GenBank/DDBJ databases">
        <title>WGS assembly of Brachypodium distachyon.</title>
        <authorList>
            <consortium name="The International Brachypodium Initiative"/>
            <person name="Lucas S."/>
            <person name="Harmon-Smith M."/>
            <person name="Lail K."/>
            <person name="Tice H."/>
            <person name="Grimwood J."/>
            <person name="Bruce D."/>
            <person name="Barry K."/>
            <person name="Shu S."/>
            <person name="Lindquist E."/>
            <person name="Wang M."/>
            <person name="Pitluck S."/>
            <person name="Vogel J.P."/>
            <person name="Garvin D.F."/>
            <person name="Mockler T.C."/>
            <person name="Schmutz J."/>
            <person name="Rokhsar D."/>
            <person name="Bevan M.W."/>
        </authorList>
    </citation>
    <scope>NUCLEOTIDE SEQUENCE</scope>
    <source>
        <strain evidence="3">Bd21</strain>
    </source>
</reference>
<evidence type="ECO:0000313" key="5">
    <source>
        <dbReference type="Proteomes" id="UP000008810"/>
    </source>
</evidence>
<dbReference type="EMBL" id="CM000881">
    <property type="protein sequence ID" value="PNT72217.1"/>
    <property type="molecule type" value="Genomic_DNA"/>
</dbReference>